<evidence type="ECO:0000313" key="2">
    <source>
        <dbReference type="EMBL" id="MDN5212067.1"/>
    </source>
</evidence>
<dbReference type="SUPFAM" id="SSF52540">
    <property type="entry name" value="P-loop containing nucleoside triphosphate hydrolases"/>
    <property type="match status" value="1"/>
</dbReference>
<name>A0ABT8L2T8_9BACT</name>
<accession>A0ABT8L2T8</accession>
<dbReference type="Pfam" id="PF13604">
    <property type="entry name" value="AAA_30"/>
    <property type="match status" value="1"/>
</dbReference>
<dbReference type="InterPro" id="IPR027417">
    <property type="entry name" value="P-loop_NTPase"/>
</dbReference>
<reference evidence="2" key="1">
    <citation type="submission" date="2023-06" db="EMBL/GenBank/DDBJ databases">
        <title>Genomic of Agaribacillus aureum.</title>
        <authorList>
            <person name="Wang G."/>
        </authorList>
    </citation>
    <scope>NUCLEOTIDE SEQUENCE</scope>
    <source>
        <strain evidence="2">BMA12</strain>
    </source>
</reference>
<dbReference type="CDD" id="cd18809">
    <property type="entry name" value="SF1_C_RecD"/>
    <property type="match status" value="1"/>
</dbReference>
<dbReference type="PANTHER" id="PTHR43788">
    <property type="entry name" value="DNA2/NAM7 HELICASE FAMILY MEMBER"/>
    <property type="match status" value="1"/>
</dbReference>
<dbReference type="InterPro" id="IPR027785">
    <property type="entry name" value="UvrD-like_helicase_C"/>
</dbReference>
<dbReference type="Gene3D" id="3.40.50.300">
    <property type="entry name" value="P-loop containing nucleotide triphosphate hydrolases"/>
    <property type="match status" value="2"/>
</dbReference>
<protein>
    <submittedName>
        <fullName evidence="2">AAA family ATPase</fullName>
    </submittedName>
</protein>
<keyword evidence="3" id="KW-1185">Reference proteome</keyword>
<dbReference type="CDD" id="cd17933">
    <property type="entry name" value="DEXSc_RecD-like"/>
    <property type="match status" value="1"/>
</dbReference>
<sequence length="475" mass="54927">MTQHLVKPSEALAKKFPFQPTTGQRRLFGLLDDFILEKKEQKSTMLIKGYAGTGKTSVVTSLVKVLKYYNYKSLLMAPTGRAAKVMAQYAERKAFTVHKIIYKLKQDDEDSLTFKKQKNYHKNTIFIVDEVSMVSDQSDFGTSSLLADLLNFVFEEPSNKLILIGDNAQLPPVGQKESPALQLDNLLANFQLHIEAVEFTEVMRQEQHSGILANATNLREKIRKNQLEIQFKTRGFKDVFRMDNQRMEDGLRYAYDKFGIENTTIICRSNKSAVAYNRFIRNTIHFYENELEVGDYLMIVRNNYAILPEDSQAGFLANGDFVEVMKVGLIEEMHGFRFANLDLRLIDYPAEPVFQAKVVLDTLYSHATSLSEEQHRNLYKSILEDYLDLSSKKERLKAIRKDPYLNAVQVKFAYALTCHKSQGGQWKVVFLDQGYLKDDMINKEYLRWLYTAVTRASQELYLINFNKEFFALNRN</sequence>
<dbReference type="RefSeq" id="WP_346757392.1">
    <property type="nucleotide sequence ID" value="NZ_JAUJEB010000001.1"/>
</dbReference>
<dbReference type="InterPro" id="IPR050534">
    <property type="entry name" value="Coronavir_polyprotein_1ab"/>
</dbReference>
<dbReference type="EMBL" id="JAUJEB010000001">
    <property type="protein sequence ID" value="MDN5212067.1"/>
    <property type="molecule type" value="Genomic_DNA"/>
</dbReference>
<organism evidence="2 3">
    <name type="scientific">Agaribacillus aureus</name>
    <dbReference type="NCBI Taxonomy" id="3051825"/>
    <lineage>
        <taxon>Bacteria</taxon>
        <taxon>Pseudomonadati</taxon>
        <taxon>Bacteroidota</taxon>
        <taxon>Cytophagia</taxon>
        <taxon>Cytophagales</taxon>
        <taxon>Splendidivirgaceae</taxon>
        <taxon>Agaribacillus</taxon>
    </lineage>
</organism>
<dbReference type="Proteomes" id="UP001172083">
    <property type="component" value="Unassembled WGS sequence"/>
</dbReference>
<proteinExistence type="predicted"/>
<evidence type="ECO:0000259" key="1">
    <source>
        <dbReference type="Pfam" id="PF13538"/>
    </source>
</evidence>
<comment type="caution">
    <text evidence="2">The sequence shown here is derived from an EMBL/GenBank/DDBJ whole genome shotgun (WGS) entry which is preliminary data.</text>
</comment>
<evidence type="ECO:0000313" key="3">
    <source>
        <dbReference type="Proteomes" id="UP001172083"/>
    </source>
</evidence>
<dbReference type="Pfam" id="PF13538">
    <property type="entry name" value="UvrD_C_2"/>
    <property type="match status" value="1"/>
</dbReference>
<gene>
    <name evidence="2" type="ORF">QQ020_08390</name>
</gene>
<feature type="domain" description="UvrD-like helicase C-terminal" evidence="1">
    <location>
        <begin position="412"/>
        <end position="463"/>
    </location>
</feature>